<keyword evidence="2" id="KW-1185">Reference proteome</keyword>
<protein>
    <submittedName>
        <fullName evidence="1">Uncharacterized protein</fullName>
    </submittedName>
</protein>
<dbReference type="AlphaFoldDB" id="A0AAV5IMY2"/>
<dbReference type="Proteomes" id="UP001054252">
    <property type="component" value="Unassembled WGS sequence"/>
</dbReference>
<sequence>MHTLCILRSHFELPRDGGDLDILEKDSAGKIWKLRCCSARVTRKPVIFGGWVFFVPNQMSSKQRSACFL</sequence>
<reference evidence="1 2" key="1">
    <citation type="journal article" date="2021" name="Commun. Biol.">
        <title>The genome of Shorea leprosula (Dipterocarpaceae) highlights the ecological relevance of drought in aseasonal tropical rainforests.</title>
        <authorList>
            <person name="Ng K.K.S."/>
            <person name="Kobayashi M.J."/>
            <person name="Fawcett J.A."/>
            <person name="Hatakeyama M."/>
            <person name="Paape T."/>
            <person name="Ng C.H."/>
            <person name="Ang C.C."/>
            <person name="Tnah L.H."/>
            <person name="Lee C.T."/>
            <person name="Nishiyama T."/>
            <person name="Sese J."/>
            <person name="O'Brien M.J."/>
            <person name="Copetti D."/>
            <person name="Mohd Noor M.I."/>
            <person name="Ong R.C."/>
            <person name="Putra M."/>
            <person name="Sireger I.Z."/>
            <person name="Indrioko S."/>
            <person name="Kosugi Y."/>
            <person name="Izuno A."/>
            <person name="Isagi Y."/>
            <person name="Lee S.L."/>
            <person name="Shimizu K.K."/>
        </authorList>
    </citation>
    <scope>NUCLEOTIDE SEQUENCE [LARGE SCALE GENOMIC DNA]</scope>
    <source>
        <strain evidence="1">214</strain>
    </source>
</reference>
<proteinExistence type="predicted"/>
<gene>
    <name evidence="1" type="ORF">SLEP1_g12743</name>
</gene>
<dbReference type="EMBL" id="BPVZ01000015">
    <property type="protein sequence ID" value="GKU99970.1"/>
    <property type="molecule type" value="Genomic_DNA"/>
</dbReference>
<evidence type="ECO:0000313" key="1">
    <source>
        <dbReference type="EMBL" id="GKU99970.1"/>
    </source>
</evidence>
<evidence type="ECO:0000313" key="2">
    <source>
        <dbReference type="Proteomes" id="UP001054252"/>
    </source>
</evidence>
<name>A0AAV5IMY2_9ROSI</name>
<organism evidence="1 2">
    <name type="scientific">Rubroshorea leprosula</name>
    <dbReference type="NCBI Taxonomy" id="152421"/>
    <lineage>
        <taxon>Eukaryota</taxon>
        <taxon>Viridiplantae</taxon>
        <taxon>Streptophyta</taxon>
        <taxon>Embryophyta</taxon>
        <taxon>Tracheophyta</taxon>
        <taxon>Spermatophyta</taxon>
        <taxon>Magnoliopsida</taxon>
        <taxon>eudicotyledons</taxon>
        <taxon>Gunneridae</taxon>
        <taxon>Pentapetalae</taxon>
        <taxon>rosids</taxon>
        <taxon>malvids</taxon>
        <taxon>Malvales</taxon>
        <taxon>Dipterocarpaceae</taxon>
        <taxon>Rubroshorea</taxon>
    </lineage>
</organism>
<accession>A0AAV5IMY2</accession>
<comment type="caution">
    <text evidence="1">The sequence shown here is derived from an EMBL/GenBank/DDBJ whole genome shotgun (WGS) entry which is preliminary data.</text>
</comment>